<proteinExistence type="predicted"/>
<dbReference type="AlphaFoldDB" id="A0A174BCX7"/>
<evidence type="ECO:0000313" key="1">
    <source>
        <dbReference type="EMBL" id="CUN98567.1"/>
    </source>
</evidence>
<protein>
    <submittedName>
        <fullName evidence="1">Uncharacterized protein</fullName>
    </submittedName>
</protein>
<accession>A0A174BCX7</accession>
<dbReference type="EMBL" id="CYZA01000008">
    <property type="protein sequence ID" value="CUN98567.1"/>
    <property type="molecule type" value="Genomic_DNA"/>
</dbReference>
<dbReference type="Proteomes" id="UP000095447">
    <property type="component" value="Unassembled WGS sequence"/>
</dbReference>
<organism evidence="1 2">
    <name type="scientific">Blautia obeum</name>
    <dbReference type="NCBI Taxonomy" id="40520"/>
    <lineage>
        <taxon>Bacteria</taxon>
        <taxon>Bacillati</taxon>
        <taxon>Bacillota</taxon>
        <taxon>Clostridia</taxon>
        <taxon>Lachnospirales</taxon>
        <taxon>Lachnospiraceae</taxon>
        <taxon>Blautia</taxon>
    </lineage>
</organism>
<name>A0A174BCX7_9FIRM</name>
<sequence length="303" mass="33589">MYLENKTEIFYSKNIEIQFRKMYTHFKKGMVKNMKNWKKIMAGLCAAAMVSSMVVPVWAAEETTEEAADDGDVADVSEAMLGLWKDSAGDIYGFYKDNSFFGQWKDEEQDVLGVYALSSDGEYTALVMQFANDDGTYDDENMVTYLVQANEEENLLELYDPDSLDLTATLEPYEADGDESDYNQTYQDMGDILTECYSGETEAGETFIYAANEDGTFCSVLVIDQDDNYVSFVGEGTFDEENGTVTITDEVSEMALTFGVAVNDDDTLTLDMGDLGSATVEEATLAVAVQGLKYAVENGTEMN</sequence>
<gene>
    <name evidence="1" type="ORF">ERS852395_01850</name>
</gene>
<evidence type="ECO:0000313" key="2">
    <source>
        <dbReference type="Proteomes" id="UP000095447"/>
    </source>
</evidence>
<reference evidence="1 2" key="1">
    <citation type="submission" date="2015-09" db="EMBL/GenBank/DDBJ databases">
        <authorList>
            <consortium name="Pathogen Informatics"/>
        </authorList>
    </citation>
    <scope>NUCLEOTIDE SEQUENCE [LARGE SCALE GENOMIC DNA]</scope>
    <source>
        <strain evidence="1 2">2789STDY5608838</strain>
    </source>
</reference>